<dbReference type="InterPro" id="IPR002928">
    <property type="entry name" value="Myosin_tail"/>
</dbReference>
<gene>
    <name evidence="4" type="ORF">QYM36_002028</name>
</gene>
<feature type="domain" description="Myosin tail" evidence="3">
    <location>
        <begin position="2"/>
        <end position="110"/>
    </location>
</feature>
<protein>
    <recommendedName>
        <fullName evidence="3">Myosin tail domain-containing protein</fullName>
    </recommendedName>
</protein>
<dbReference type="GO" id="GO:0016459">
    <property type="term" value="C:myosin complex"/>
    <property type="evidence" value="ECO:0007669"/>
    <property type="project" value="InterPro"/>
</dbReference>
<dbReference type="SUPFAM" id="SSF90257">
    <property type="entry name" value="Myosin rod fragments"/>
    <property type="match status" value="1"/>
</dbReference>
<feature type="compositionally biased region" description="Polar residues" evidence="2">
    <location>
        <begin position="1"/>
        <end position="11"/>
    </location>
</feature>
<name>A0AA88IAK8_ARTSF</name>
<proteinExistence type="predicted"/>
<dbReference type="Gene3D" id="1.20.5.340">
    <property type="match status" value="1"/>
</dbReference>
<evidence type="ECO:0000256" key="2">
    <source>
        <dbReference type="SAM" id="MobiDB-lite"/>
    </source>
</evidence>
<dbReference type="Proteomes" id="UP001187531">
    <property type="component" value="Unassembled WGS sequence"/>
</dbReference>
<dbReference type="EMBL" id="JAVRJZ010000004">
    <property type="protein sequence ID" value="KAK2723549.1"/>
    <property type="molecule type" value="Genomic_DNA"/>
</dbReference>
<evidence type="ECO:0000313" key="4">
    <source>
        <dbReference type="EMBL" id="KAK2723549.1"/>
    </source>
</evidence>
<dbReference type="Pfam" id="PF01576">
    <property type="entry name" value="Myosin_tail_1"/>
    <property type="match status" value="1"/>
</dbReference>
<evidence type="ECO:0000256" key="1">
    <source>
        <dbReference type="ARBA" id="ARBA00023054"/>
    </source>
</evidence>
<organism evidence="4 5">
    <name type="scientific">Artemia franciscana</name>
    <name type="common">Brine shrimp</name>
    <name type="synonym">Artemia sanfranciscana</name>
    <dbReference type="NCBI Taxonomy" id="6661"/>
    <lineage>
        <taxon>Eukaryota</taxon>
        <taxon>Metazoa</taxon>
        <taxon>Ecdysozoa</taxon>
        <taxon>Arthropoda</taxon>
        <taxon>Crustacea</taxon>
        <taxon>Branchiopoda</taxon>
        <taxon>Anostraca</taxon>
        <taxon>Artemiidae</taxon>
        <taxon>Artemia</taxon>
    </lineage>
</organism>
<feature type="region of interest" description="Disordered" evidence="2">
    <location>
        <begin position="1"/>
        <end position="20"/>
    </location>
</feature>
<accession>A0AA88IAK8</accession>
<reference evidence="4" key="1">
    <citation type="submission" date="2023-07" db="EMBL/GenBank/DDBJ databases">
        <title>Chromosome-level genome assembly of Artemia franciscana.</title>
        <authorList>
            <person name="Jo E."/>
        </authorList>
    </citation>
    <scope>NUCLEOTIDE SEQUENCE</scope>
    <source>
        <tissue evidence="4">Whole body</tissue>
    </source>
</reference>
<comment type="caution">
    <text evidence="4">The sequence shown here is derived from an EMBL/GenBank/DDBJ whole genome shotgun (WGS) entry which is preliminary data.</text>
</comment>
<evidence type="ECO:0000313" key="5">
    <source>
        <dbReference type="Proteomes" id="UP001187531"/>
    </source>
</evidence>
<dbReference type="AlphaFoldDB" id="A0AA88IAK8"/>
<keyword evidence="5" id="KW-1185">Reference proteome</keyword>
<keyword evidence="1" id="KW-0175">Coiled coil</keyword>
<evidence type="ECO:0000259" key="3">
    <source>
        <dbReference type="Pfam" id="PF01576"/>
    </source>
</evidence>
<sequence length="264" mass="29867">MQVSELTSLLQESDRGRSEVQDRLVRVQTDMESLTAQLVEAESRSANATKSNATTEQQLNEMQAQIEVETKQKLALNAKIRQLESEKESLHFQVEDAGEAKLESPTQLEQSLPSSFRSKKPWLLQEPVDVITLRRQVRLRREMKTNRHLNGVRNKLTHRDLKSFADPKSDELQEAVTRKDVGAAYKLFRDLSGQRAPLIENVLSVDGVLLEDIVSKLSSFFNVEKKQFSVVKIQNDVKELKNRKTPGTCGISTELRRNGGGTIP</sequence>